<evidence type="ECO:0000256" key="3">
    <source>
        <dbReference type="ARBA" id="ARBA00022679"/>
    </source>
</evidence>
<dbReference type="Gene3D" id="3.40.50.2000">
    <property type="entry name" value="Glycogen Phosphorylase B"/>
    <property type="match status" value="2"/>
</dbReference>
<dbReference type="Pfam" id="PF00534">
    <property type="entry name" value="Glycos_transf_1"/>
    <property type="match status" value="1"/>
</dbReference>
<organism evidence="6 7">
    <name type="scientific">Luteipulveratus flavus</name>
    <dbReference type="NCBI Taxonomy" id="3031728"/>
    <lineage>
        <taxon>Bacteria</taxon>
        <taxon>Bacillati</taxon>
        <taxon>Actinomycetota</taxon>
        <taxon>Actinomycetes</taxon>
        <taxon>Micrococcales</taxon>
        <taxon>Dermacoccaceae</taxon>
        <taxon>Luteipulveratus</taxon>
    </lineage>
</organism>
<dbReference type="InterPro" id="IPR001296">
    <property type="entry name" value="Glyco_trans_1"/>
</dbReference>
<evidence type="ECO:0000256" key="2">
    <source>
        <dbReference type="ARBA" id="ARBA00022676"/>
    </source>
</evidence>
<reference evidence="6 7" key="1">
    <citation type="submission" date="2023-03" db="EMBL/GenBank/DDBJ databases">
        <title>YIM 133296 draft genome.</title>
        <authorList>
            <person name="Xiong L."/>
        </authorList>
    </citation>
    <scope>NUCLEOTIDE SEQUENCE [LARGE SCALE GENOMIC DNA]</scope>
    <source>
        <strain evidence="6 7">YIM 133296</strain>
    </source>
</reference>
<keyword evidence="7" id="KW-1185">Reference proteome</keyword>
<dbReference type="RefSeq" id="WP_277190920.1">
    <property type="nucleotide sequence ID" value="NZ_JAROAV010000008.1"/>
</dbReference>
<dbReference type="PANTHER" id="PTHR45947">
    <property type="entry name" value="SULFOQUINOVOSYL TRANSFERASE SQD2"/>
    <property type="match status" value="1"/>
</dbReference>
<protein>
    <recommendedName>
        <fullName evidence="1">D-inositol 3-phosphate glycosyltransferase</fullName>
    </recommendedName>
</protein>
<keyword evidence="3" id="KW-0808">Transferase</keyword>
<gene>
    <name evidence="6" type="ORF">P4R38_02600</name>
</gene>
<dbReference type="EMBL" id="JAROAV010000008">
    <property type="protein sequence ID" value="MDF8263136.1"/>
    <property type="molecule type" value="Genomic_DNA"/>
</dbReference>
<dbReference type="InterPro" id="IPR028098">
    <property type="entry name" value="Glyco_trans_4-like_N"/>
</dbReference>
<dbReference type="Proteomes" id="UP001528912">
    <property type="component" value="Unassembled WGS sequence"/>
</dbReference>
<dbReference type="CDD" id="cd03801">
    <property type="entry name" value="GT4_PimA-like"/>
    <property type="match status" value="1"/>
</dbReference>
<sequence>MKVALLSDCYLPRLGGIEVQVHDLARHLREAGHEVEAFTATRSASGQRQVTEVIDGVPVHRLAIPLPGDLPVNPFAPPELRRRLRSGGFDAAHVHMGVVSPFGMDSVRVLLGLGLPTAVTWHCVLAWAAPAVRTLGYVGRWSRRGVALSAVSAVAAEPLHRMVGPDVPVTVLPNGIDVRRWTPVDREPNDVVRVVTAMRLAARKRPVQLLEVMHRARELAAGVDLRLEVLGEGPQRGGMERWVAEHDAAGWVNLPGRLPREHLHDEYVRSDLYIAPAELEAFGIAALEARTTGLPVVGPKRSGISEFVQDGVNGLLVDDDSEMAGAIARLAREAALRERMRAHNVHTQPDQAWPTVVEQTIALYERAERHAAAR</sequence>
<dbReference type="InterPro" id="IPR050194">
    <property type="entry name" value="Glycosyltransferase_grp1"/>
</dbReference>
<feature type="domain" description="Glycosyltransferase subfamily 4-like N-terminal" evidence="5">
    <location>
        <begin position="15"/>
        <end position="180"/>
    </location>
</feature>
<feature type="domain" description="Glycosyl transferase family 1" evidence="4">
    <location>
        <begin position="187"/>
        <end position="341"/>
    </location>
</feature>
<evidence type="ECO:0000259" key="4">
    <source>
        <dbReference type="Pfam" id="PF00534"/>
    </source>
</evidence>
<evidence type="ECO:0000313" key="6">
    <source>
        <dbReference type="EMBL" id="MDF8263136.1"/>
    </source>
</evidence>
<evidence type="ECO:0000256" key="1">
    <source>
        <dbReference type="ARBA" id="ARBA00021292"/>
    </source>
</evidence>
<name>A0ABT6C3B4_9MICO</name>
<dbReference type="SUPFAM" id="SSF53756">
    <property type="entry name" value="UDP-Glycosyltransferase/glycogen phosphorylase"/>
    <property type="match status" value="1"/>
</dbReference>
<dbReference type="PANTHER" id="PTHR45947:SF3">
    <property type="entry name" value="SULFOQUINOVOSYL TRANSFERASE SQD2"/>
    <property type="match status" value="1"/>
</dbReference>
<dbReference type="Pfam" id="PF13439">
    <property type="entry name" value="Glyco_transf_4"/>
    <property type="match status" value="1"/>
</dbReference>
<keyword evidence="2" id="KW-0328">Glycosyltransferase</keyword>
<evidence type="ECO:0000313" key="7">
    <source>
        <dbReference type="Proteomes" id="UP001528912"/>
    </source>
</evidence>
<evidence type="ECO:0000259" key="5">
    <source>
        <dbReference type="Pfam" id="PF13439"/>
    </source>
</evidence>
<comment type="caution">
    <text evidence="6">The sequence shown here is derived from an EMBL/GenBank/DDBJ whole genome shotgun (WGS) entry which is preliminary data.</text>
</comment>
<proteinExistence type="predicted"/>
<accession>A0ABT6C3B4</accession>